<name>A0A6B0TUZ7_IXORI</name>
<proteinExistence type="predicted"/>
<accession>A0A6B0TUZ7</accession>
<protein>
    <submittedName>
        <fullName evidence="1">Putative secreted protein</fullName>
    </submittedName>
</protein>
<reference evidence="1" key="1">
    <citation type="submission" date="2019-12" db="EMBL/GenBank/DDBJ databases">
        <title>An insight into the sialome of adult female Ixodes ricinus ticks feeding for 6 days.</title>
        <authorList>
            <person name="Perner J."/>
            <person name="Ribeiro J.M.C."/>
        </authorList>
    </citation>
    <scope>NUCLEOTIDE SEQUENCE</scope>
    <source>
        <strain evidence="1">Semi-engorged</strain>
        <tissue evidence="1">Salivary glands</tissue>
    </source>
</reference>
<sequence length="77" mass="8869">MDILFISFLCGVFHLLFYLVIAYNIYLITVCESRNVILAQDKISRLATIYLCTESFEAFTVRRGGTAHLKWFILGNT</sequence>
<organism evidence="1">
    <name type="scientific">Ixodes ricinus</name>
    <name type="common">Common tick</name>
    <name type="synonym">Acarus ricinus</name>
    <dbReference type="NCBI Taxonomy" id="34613"/>
    <lineage>
        <taxon>Eukaryota</taxon>
        <taxon>Metazoa</taxon>
        <taxon>Ecdysozoa</taxon>
        <taxon>Arthropoda</taxon>
        <taxon>Chelicerata</taxon>
        <taxon>Arachnida</taxon>
        <taxon>Acari</taxon>
        <taxon>Parasitiformes</taxon>
        <taxon>Ixodida</taxon>
        <taxon>Ixodoidea</taxon>
        <taxon>Ixodidae</taxon>
        <taxon>Ixodinae</taxon>
        <taxon>Ixodes</taxon>
    </lineage>
</organism>
<evidence type="ECO:0000313" key="1">
    <source>
        <dbReference type="EMBL" id="MXU83832.1"/>
    </source>
</evidence>
<dbReference type="EMBL" id="GIFC01001749">
    <property type="protein sequence ID" value="MXU83832.1"/>
    <property type="molecule type" value="Transcribed_RNA"/>
</dbReference>
<dbReference type="AlphaFoldDB" id="A0A6B0TUZ7"/>